<dbReference type="HAMAP" id="MF_00255">
    <property type="entry name" value="Gly_tRNA_synth_beta"/>
    <property type="match status" value="1"/>
</dbReference>
<evidence type="ECO:0000256" key="3">
    <source>
        <dbReference type="ARBA" id="ARBA00011209"/>
    </source>
</evidence>
<dbReference type="EMBL" id="JFKA01000004">
    <property type="protein sequence ID" value="OSQ38374.1"/>
    <property type="molecule type" value="Genomic_DNA"/>
</dbReference>
<accession>A0A1Y2L0M8</accession>
<evidence type="ECO:0000256" key="1">
    <source>
        <dbReference type="ARBA" id="ARBA00004496"/>
    </source>
</evidence>
<name>A0A1Y2L0M8_9PROT</name>
<dbReference type="GO" id="GO:0005829">
    <property type="term" value="C:cytosol"/>
    <property type="evidence" value="ECO:0007669"/>
    <property type="project" value="TreeGrafter"/>
</dbReference>
<keyword evidence="14" id="KW-1185">Reference proteome</keyword>
<evidence type="ECO:0000256" key="5">
    <source>
        <dbReference type="ARBA" id="ARBA00022598"/>
    </source>
</evidence>
<dbReference type="Pfam" id="PF02092">
    <property type="entry name" value="tRNA_synt_2f"/>
    <property type="match status" value="1"/>
</dbReference>
<dbReference type="Proteomes" id="UP000193391">
    <property type="component" value="Unassembled WGS sequence"/>
</dbReference>
<dbReference type="AlphaFoldDB" id="A0A1Y2L0M8"/>
<dbReference type="PANTHER" id="PTHR30075">
    <property type="entry name" value="GLYCYL-TRNA SYNTHETASE"/>
    <property type="match status" value="1"/>
</dbReference>
<keyword evidence="5 11" id="KW-0436">Ligase</keyword>
<sequence>MAELLLELFSEEIPARMQARASADLQKLIIDGLKAADLGFDKVESLVTPRRLTLIVDSLPEKQPDLREERRGPRADAPEKAINGFLAGNGVTLEQCEKRETPKGVFLFAIVEQKGRAASVVLKDIIEDAMNKLPWPKSMRWADHKVRWVRQLDRILCLFNGDVIPVVFGDGVVTAGNVTSGHRFLAPAVFTVNNASEYKAKLNFAKVMLDREARKRVIAEGCEKLASDAGLKLVDDPGLLDEVCGLVEWPVPVMGKIDDQFMDVPREVLETSMREHQKYFVLEENSGKLAARFITISNMVTMDHNAQIIAGNERVLRARLHDAKFFWDQDRKVTLESRLPKLETIVFHAKLGTIAERVLRMRGLAREVSSSITGCDVKLADRAAEIAKADLVSNMVFEFTELQGLMGKYYAHNDGEAPEVAQAIAEHYAPAGPSDSCPTAPVSVAVALAEKLDTLAGFFTVDEKPTGSKDPFALRRAALGVIRLVLENGLRLPLRRLFAYAVSQYPASIRRDAAVEDLLAFFADRLKVHLREQGVRHDLVSAVFALDGEDDLVRLLARVEALADFVSGESGVNLMAGYKRASNILRIEEKKDDTSYDATVDVALLSQDEERRLYEALIDVRHKALPLMRAENYAAAMAGFAELRGPVDAFFEKVTVNSDNADERANRLKLLAQIRAAMHDIADFSKIES</sequence>
<dbReference type="PRINTS" id="PR01045">
    <property type="entry name" value="TRNASYNTHGB"/>
</dbReference>
<dbReference type="NCBIfam" id="TIGR00211">
    <property type="entry name" value="glyS"/>
    <property type="match status" value="1"/>
</dbReference>
<dbReference type="InterPro" id="IPR015944">
    <property type="entry name" value="Gly-tRNA-synth_bsu"/>
</dbReference>
<evidence type="ECO:0000256" key="8">
    <source>
        <dbReference type="ARBA" id="ARBA00022917"/>
    </source>
</evidence>
<evidence type="ECO:0000313" key="14">
    <source>
        <dbReference type="Proteomes" id="UP000193391"/>
    </source>
</evidence>
<dbReference type="STRING" id="1293891.TMES_10980"/>
<protein>
    <recommendedName>
        <fullName evidence="11">Glycine--tRNA ligase beta subunit</fullName>
        <ecNumber evidence="11">6.1.1.14</ecNumber>
    </recommendedName>
    <alternativeName>
        <fullName evidence="11">Glycyl-tRNA synthetase beta subunit</fullName>
        <shortName evidence="11">GlyRS</shortName>
    </alternativeName>
</protein>
<evidence type="ECO:0000256" key="6">
    <source>
        <dbReference type="ARBA" id="ARBA00022741"/>
    </source>
</evidence>
<dbReference type="RefSeq" id="WP_085582423.1">
    <property type="nucleotide sequence ID" value="NZ_JFKA01000004.1"/>
</dbReference>
<dbReference type="PANTHER" id="PTHR30075:SF2">
    <property type="entry name" value="GLYCINE--TRNA LIGASE, CHLOROPLASTIC_MITOCHONDRIAL 2"/>
    <property type="match status" value="1"/>
</dbReference>
<dbReference type="InterPro" id="IPR006194">
    <property type="entry name" value="Gly-tRNA-synth_heterodimer"/>
</dbReference>
<proteinExistence type="inferred from homology"/>
<evidence type="ECO:0000256" key="7">
    <source>
        <dbReference type="ARBA" id="ARBA00022840"/>
    </source>
</evidence>
<dbReference type="GO" id="GO:0005524">
    <property type="term" value="F:ATP binding"/>
    <property type="evidence" value="ECO:0007669"/>
    <property type="project" value="UniProtKB-UniRule"/>
</dbReference>
<dbReference type="PROSITE" id="PS50861">
    <property type="entry name" value="AA_TRNA_LIGASE_II_GLYAB"/>
    <property type="match status" value="1"/>
</dbReference>
<dbReference type="Pfam" id="PF05746">
    <property type="entry name" value="DALR_1"/>
    <property type="match status" value="1"/>
</dbReference>
<comment type="subunit">
    <text evidence="3 11">Tetramer of two alpha and two beta subunits.</text>
</comment>
<organism evidence="13 14">
    <name type="scientific">Thalassospira mesophila</name>
    <dbReference type="NCBI Taxonomy" id="1293891"/>
    <lineage>
        <taxon>Bacteria</taxon>
        <taxon>Pseudomonadati</taxon>
        <taxon>Pseudomonadota</taxon>
        <taxon>Alphaproteobacteria</taxon>
        <taxon>Rhodospirillales</taxon>
        <taxon>Thalassospiraceae</taxon>
        <taxon>Thalassospira</taxon>
    </lineage>
</organism>
<keyword evidence="8 11" id="KW-0648">Protein biosynthesis</keyword>
<evidence type="ECO:0000256" key="10">
    <source>
        <dbReference type="ARBA" id="ARBA00047937"/>
    </source>
</evidence>
<dbReference type="SUPFAM" id="SSF109604">
    <property type="entry name" value="HD-domain/PDEase-like"/>
    <property type="match status" value="1"/>
</dbReference>
<keyword evidence="6 11" id="KW-0547">Nucleotide-binding</keyword>
<comment type="subcellular location">
    <subcellularLocation>
        <location evidence="1 11">Cytoplasm</location>
    </subcellularLocation>
</comment>
<dbReference type="GO" id="GO:0004820">
    <property type="term" value="F:glycine-tRNA ligase activity"/>
    <property type="evidence" value="ECO:0007669"/>
    <property type="project" value="UniProtKB-UniRule"/>
</dbReference>
<comment type="caution">
    <text evidence="13">The sequence shown here is derived from an EMBL/GenBank/DDBJ whole genome shotgun (WGS) entry which is preliminary data.</text>
</comment>
<evidence type="ECO:0000256" key="9">
    <source>
        <dbReference type="ARBA" id="ARBA00023146"/>
    </source>
</evidence>
<dbReference type="GO" id="GO:0004814">
    <property type="term" value="F:arginine-tRNA ligase activity"/>
    <property type="evidence" value="ECO:0007669"/>
    <property type="project" value="InterPro"/>
</dbReference>
<keyword evidence="4 11" id="KW-0963">Cytoplasm</keyword>
<dbReference type="OrthoDB" id="9775440at2"/>
<evidence type="ECO:0000256" key="2">
    <source>
        <dbReference type="ARBA" id="ARBA00008226"/>
    </source>
</evidence>
<dbReference type="GO" id="GO:0006420">
    <property type="term" value="P:arginyl-tRNA aminoacylation"/>
    <property type="evidence" value="ECO:0007669"/>
    <property type="project" value="InterPro"/>
</dbReference>
<comment type="catalytic activity">
    <reaction evidence="10 11">
        <text>tRNA(Gly) + glycine + ATP = glycyl-tRNA(Gly) + AMP + diphosphate</text>
        <dbReference type="Rhea" id="RHEA:16013"/>
        <dbReference type="Rhea" id="RHEA-COMP:9664"/>
        <dbReference type="Rhea" id="RHEA-COMP:9683"/>
        <dbReference type="ChEBI" id="CHEBI:30616"/>
        <dbReference type="ChEBI" id="CHEBI:33019"/>
        <dbReference type="ChEBI" id="CHEBI:57305"/>
        <dbReference type="ChEBI" id="CHEBI:78442"/>
        <dbReference type="ChEBI" id="CHEBI:78522"/>
        <dbReference type="ChEBI" id="CHEBI:456215"/>
        <dbReference type="EC" id="6.1.1.14"/>
    </reaction>
</comment>
<reference evidence="13 14" key="1">
    <citation type="submission" date="2014-03" db="EMBL/GenBank/DDBJ databases">
        <title>The draft genome sequence of Thalassospira mesophila JCM 18969.</title>
        <authorList>
            <person name="Lai Q."/>
            <person name="Shao Z."/>
        </authorList>
    </citation>
    <scope>NUCLEOTIDE SEQUENCE [LARGE SCALE GENOMIC DNA]</scope>
    <source>
        <strain evidence="13 14">JCM 18969</strain>
    </source>
</reference>
<keyword evidence="7 11" id="KW-0067">ATP-binding</keyword>
<dbReference type="GO" id="GO:0006426">
    <property type="term" value="P:glycyl-tRNA aminoacylation"/>
    <property type="evidence" value="ECO:0007669"/>
    <property type="project" value="UniProtKB-UniRule"/>
</dbReference>
<keyword evidence="9 11" id="KW-0030">Aminoacyl-tRNA synthetase</keyword>
<evidence type="ECO:0000259" key="12">
    <source>
        <dbReference type="Pfam" id="PF05746"/>
    </source>
</evidence>
<feature type="domain" description="DALR anticodon binding" evidence="12">
    <location>
        <begin position="576"/>
        <end position="680"/>
    </location>
</feature>
<dbReference type="EC" id="6.1.1.14" evidence="11"/>
<dbReference type="InterPro" id="IPR008909">
    <property type="entry name" value="DALR_anticod-bd"/>
</dbReference>
<evidence type="ECO:0000256" key="4">
    <source>
        <dbReference type="ARBA" id="ARBA00022490"/>
    </source>
</evidence>
<evidence type="ECO:0000256" key="11">
    <source>
        <dbReference type="HAMAP-Rule" id="MF_00255"/>
    </source>
</evidence>
<dbReference type="Gene3D" id="1.10.730.10">
    <property type="entry name" value="Isoleucyl-tRNA Synthetase, Domain 1"/>
    <property type="match status" value="1"/>
</dbReference>
<evidence type="ECO:0000313" key="13">
    <source>
        <dbReference type="EMBL" id="OSQ38374.1"/>
    </source>
</evidence>
<comment type="similarity">
    <text evidence="2 11">Belongs to the class-II aminoacyl-tRNA synthetase family.</text>
</comment>
<gene>
    <name evidence="11" type="primary">glyS</name>
    <name evidence="13" type="ORF">TMES_10980</name>
</gene>